<feature type="compositionally biased region" description="Basic and acidic residues" evidence="1">
    <location>
        <begin position="181"/>
        <end position="194"/>
    </location>
</feature>
<dbReference type="AlphaFoldDB" id="A0A3Q0IK05"/>
<feature type="region of interest" description="Disordered" evidence="1">
    <location>
        <begin position="119"/>
        <end position="222"/>
    </location>
</feature>
<dbReference type="GeneID" id="113465837"/>
<proteinExistence type="predicted"/>
<feature type="compositionally biased region" description="Polar residues" evidence="1">
    <location>
        <begin position="156"/>
        <end position="171"/>
    </location>
</feature>
<dbReference type="RefSeq" id="XP_026676512.1">
    <property type="nucleotide sequence ID" value="XM_026820711.1"/>
</dbReference>
<dbReference type="PaxDb" id="121845-A0A3Q0IK05"/>
<evidence type="ECO:0000256" key="1">
    <source>
        <dbReference type="SAM" id="MobiDB-lite"/>
    </source>
</evidence>
<evidence type="ECO:0000313" key="3">
    <source>
        <dbReference type="RefSeq" id="XP_026676512.1"/>
    </source>
</evidence>
<feature type="compositionally biased region" description="Basic and acidic residues" evidence="1">
    <location>
        <begin position="121"/>
        <end position="133"/>
    </location>
</feature>
<dbReference type="KEGG" id="dci:113465837"/>
<name>A0A3Q0IK05_DIACI</name>
<sequence length="222" mass="25136">MGTHQNQTSIFDLMYNKNDLMPNNHIKQLDFTEFEENISSEEFQKTPHENSVKTTILPAKSIATTSIVPTLSTITTTISKVLTPPSTTRTTTTPSPTINTTYITKSKYLRGRGFTKAFTSTRDRSENIDEHLKNTSMDETNTEFVPSSKRRRQPEKSSTLPSKKVQTSFSHLTEENTNEIDFSKVKNKTNEDSQNHNITKHPTGEKLFTKPTSKGADPVKYE</sequence>
<gene>
    <name evidence="3" type="primary">LOC113465837</name>
</gene>
<reference evidence="3" key="1">
    <citation type="submission" date="2025-08" db="UniProtKB">
        <authorList>
            <consortium name="RefSeq"/>
        </authorList>
    </citation>
    <scope>IDENTIFICATION</scope>
</reference>
<protein>
    <submittedName>
        <fullName evidence="3">Uncharacterized protein LOC113465837</fullName>
    </submittedName>
</protein>
<organism evidence="2 3">
    <name type="scientific">Diaphorina citri</name>
    <name type="common">Asian citrus psyllid</name>
    <dbReference type="NCBI Taxonomy" id="121845"/>
    <lineage>
        <taxon>Eukaryota</taxon>
        <taxon>Metazoa</taxon>
        <taxon>Ecdysozoa</taxon>
        <taxon>Arthropoda</taxon>
        <taxon>Hexapoda</taxon>
        <taxon>Insecta</taxon>
        <taxon>Pterygota</taxon>
        <taxon>Neoptera</taxon>
        <taxon>Paraneoptera</taxon>
        <taxon>Hemiptera</taxon>
        <taxon>Sternorrhyncha</taxon>
        <taxon>Psylloidea</taxon>
        <taxon>Psyllidae</taxon>
        <taxon>Diaphorininae</taxon>
        <taxon>Diaphorina</taxon>
    </lineage>
</organism>
<feature type="compositionally biased region" description="Polar residues" evidence="1">
    <location>
        <begin position="134"/>
        <end position="145"/>
    </location>
</feature>
<accession>A0A3Q0IK05</accession>
<evidence type="ECO:0000313" key="2">
    <source>
        <dbReference type="Proteomes" id="UP000079169"/>
    </source>
</evidence>
<dbReference type="Proteomes" id="UP000079169">
    <property type="component" value="Unplaced"/>
</dbReference>
<keyword evidence="2" id="KW-1185">Reference proteome</keyword>